<name>A0A921ZNL8_MANSE</name>
<dbReference type="Pfam" id="PF00849">
    <property type="entry name" value="PseudoU_synth_2"/>
    <property type="match status" value="1"/>
</dbReference>
<reference evidence="3" key="1">
    <citation type="journal article" date="2016" name="Insect Biochem. Mol. Biol.">
        <title>Multifaceted biological insights from a draft genome sequence of the tobacco hornworm moth, Manduca sexta.</title>
        <authorList>
            <person name="Kanost M.R."/>
            <person name="Arrese E.L."/>
            <person name="Cao X."/>
            <person name="Chen Y.R."/>
            <person name="Chellapilla S."/>
            <person name="Goldsmith M.R."/>
            <person name="Grosse-Wilde E."/>
            <person name="Heckel D.G."/>
            <person name="Herndon N."/>
            <person name="Jiang H."/>
            <person name="Papanicolaou A."/>
            <person name="Qu J."/>
            <person name="Soulages J.L."/>
            <person name="Vogel H."/>
            <person name="Walters J."/>
            <person name="Waterhouse R.M."/>
            <person name="Ahn S.J."/>
            <person name="Almeida F.C."/>
            <person name="An C."/>
            <person name="Aqrawi P."/>
            <person name="Bretschneider A."/>
            <person name="Bryant W.B."/>
            <person name="Bucks S."/>
            <person name="Chao H."/>
            <person name="Chevignon G."/>
            <person name="Christen J.M."/>
            <person name="Clarke D.F."/>
            <person name="Dittmer N.T."/>
            <person name="Ferguson L.C.F."/>
            <person name="Garavelou S."/>
            <person name="Gordon K.H.J."/>
            <person name="Gunaratna R.T."/>
            <person name="Han Y."/>
            <person name="Hauser F."/>
            <person name="He Y."/>
            <person name="Heidel-Fischer H."/>
            <person name="Hirsh A."/>
            <person name="Hu Y."/>
            <person name="Jiang H."/>
            <person name="Kalra D."/>
            <person name="Klinner C."/>
            <person name="Konig C."/>
            <person name="Kovar C."/>
            <person name="Kroll A.R."/>
            <person name="Kuwar S.S."/>
            <person name="Lee S.L."/>
            <person name="Lehman R."/>
            <person name="Li K."/>
            <person name="Li Z."/>
            <person name="Liang H."/>
            <person name="Lovelace S."/>
            <person name="Lu Z."/>
            <person name="Mansfield J.H."/>
            <person name="McCulloch K.J."/>
            <person name="Mathew T."/>
            <person name="Morton B."/>
            <person name="Muzny D.M."/>
            <person name="Neunemann D."/>
            <person name="Ongeri F."/>
            <person name="Pauchet Y."/>
            <person name="Pu L.L."/>
            <person name="Pyrousis I."/>
            <person name="Rao X.J."/>
            <person name="Redding A."/>
            <person name="Roesel C."/>
            <person name="Sanchez-Gracia A."/>
            <person name="Schaack S."/>
            <person name="Shukla A."/>
            <person name="Tetreau G."/>
            <person name="Wang Y."/>
            <person name="Xiong G.H."/>
            <person name="Traut W."/>
            <person name="Walsh T.K."/>
            <person name="Worley K.C."/>
            <person name="Wu D."/>
            <person name="Wu W."/>
            <person name="Wu Y.Q."/>
            <person name="Zhang X."/>
            <person name="Zou Z."/>
            <person name="Zucker H."/>
            <person name="Briscoe A.D."/>
            <person name="Burmester T."/>
            <person name="Clem R.J."/>
            <person name="Feyereisen R."/>
            <person name="Grimmelikhuijzen C.J.P."/>
            <person name="Hamodrakas S.J."/>
            <person name="Hansson B.S."/>
            <person name="Huguet E."/>
            <person name="Jermiin L.S."/>
            <person name="Lan Q."/>
            <person name="Lehman H.K."/>
            <person name="Lorenzen M."/>
            <person name="Merzendorfer H."/>
            <person name="Michalopoulos I."/>
            <person name="Morton D.B."/>
            <person name="Muthukrishnan S."/>
            <person name="Oakeshott J.G."/>
            <person name="Palmer W."/>
            <person name="Park Y."/>
            <person name="Passarelli A.L."/>
            <person name="Rozas J."/>
            <person name="Schwartz L.M."/>
            <person name="Smith W."/>
            <person name="Southgate A."/>
            <person name="Vilcinskas A."/>
            <person name="Vogt R."/>
            <person name="Wang P."/>
            <person name="Werren J."/>
            <person name="Yu X.Q."/>
            <person name="Zhou J.J."/>
            <person name="Brown S.J."/>
            <person name="Scherer S.E."/>
            <person name="Richards S."/>
            <person name="Blissard G.W."/>
        </authorList>
    </citation>
    <scope>NUCLEOTIDE SEQUENCE</scope>
</reference>
<reference evidence="3" key="2">
    <citation type="submission" date="2020-12" db="EMBL/GenBank/DDBJ databases">
        <authorList>
            <person name="Kanost M."/>
        </authorList>
    </citation>
    <scope>NUCLEOTIDE SEQUENCE</scope>
</reference>
<gene>
    <name evidence="3" type="ORF">O3G_MSEX012333</name>
</gene>
<evidence type="ECO:0000256" key="1">
    <source>
        <dbReference type="ARBA" id="ARBA00010876"/>
    </source>
</evidence>
<dbReference type="PANTHER" id="PTHR21600">
    <property type="entry name" value="MITOCHONDRIAL RNA PSEUDOURIDINE SYNTHASE"/>
    <property type="match status" value="1"/>
</dbReference>
<dbReference type="GO" id="GO:0009982">
    <property type="term" value="F:pseudouridine synthase activity"/>
    <property type="evidence" value="ECO:0007669"/>
    <property type="project" value="InterPro"/>
</dbReference>
<keyword evidence="4" id="KW-1185">Reference proteome</keyword>
<evidence type="ECO:0000313" key="3">
    <source>
        <dbReference type="EMBL" id="KAG6460964.1"/>
    </source>
</evidence>
<dbReference type="EMBL" id="JH668710">
    <property type="protein sequence ID" value="KAG6460964.1"/>
    <property type="molecule type" value="Genomic_DNA"/>
</dbReference>
<dbReference type="GO" id="GO:0000455">
    <property type="term" value="P:enzyme-directed rRNA pseudouridine synthesis"/>
    <property type="evidence" value="ECO:0007669"/>
    <property type="project" value="TreeGrafter"/>
</dbReference>
<dbReference type="Proteomes" id="UP000791440">
    <property type="component" value="Unassembled WGS sequence"/>
</dbReference>
<evidence type="ECO:0000313" key="4">
    <source>
        <dbReference type="Proteomes" id="UP000791440"/>
    </source>
</evidence>
<accession>A0A921ZNL8</accession>
<comment type="caution">
    <text evidence="3">The sequence shown here is derived from an EMBL/GenBank/DDBJ whole genome shotgun (WGS) entry which is preliminary data.</text>
</comment>
<dbReference type="InterPro" id="IPR050188">
    <property type="entry name" value="RluA_PseudoU_synthase"/>
</dbReference>
<dbReference type="InterPro" id="IPR006145">
    <property type="entry name" value="PsdUridine_synth_RsuA/RluA"/>
</dbReference>
<evidence type="ECO:0000259" key="2">
    <source>
        <dbReference type="Pfam" id="PF00849"/>
    </source>
</evidence>
<dbReference type="CDD" id="cd02869">
    <property type="entry name" value="PseudoU_synth_RluA_like"/>
    <property type="match status" value="1"/>
</dbReference>
<proteinExistence type="inferred from homology"/>
<comment type="similarity">
    <text evidence="1">Belongs to the pseudouridine synthase RluA family.</text>
</comment>
<protein>
    <recommendedName>
        <fullName evidence="2">Pseudouridine synthase RsuA/RluA-like domain-containing protein</fullName>
    </recommendedName>
</protein>
<feature type="domain" description="Pseudouridine synthase RsuA/RluA-like" evidence="2">
    <location>
        <begin position="11"/>
        <end position="177"/>
    </location>
</feature>
<dbReference type="GO" id="GO:0003723">
    <property type="term" value="F:RNA binding"/>
    <property type="evidence" value="ECO:0007669"/>
    <property type="project" value="InterPro"/>
</dbReference>
<sequence>MEVKKLYESGDYLIVNKPYDMYINSDDENEKNTVTYHIASPDSHLSTSFQPLHFVQRLDYATSGVLCIAKNKSAAGRAGKLFEKRLTKKYYLAVVRGHVELDLADIEYDVGMDPSTADSSHRMVAVTPSSEACVLPRAAHTRLLLLETGYYGSDAVSVVLLKPITGRRHQLRVHCSALRHTILGDYTYSGAADVAPHRMFLHATRFYWQLYYVSDDVHPEPVPLCPAPRAPPFPPSFHIKTPEPFFSDQKFASQWKSEQVVCKYKSEAEFMAACDVIDRSYVIGVRYKLFSCRE</sequence>
<organism evidence="3 4">
    <name type="scientific">Manduca sexta</name>
    <name type="common">Tobacco hawkmoth</name>
    <name type="synonym">Tobacco hornworm</name>
    <dbReference type="NCBI Taxonomy" id="7130"/>
    <lineage>
        <taxon>Eukaryota</taxon>
        <taxon>Metazoa</taxon>
        <taxon>Ecdysozoa</taxon>
        <taxon>Arthropoda</taxon>
        <taxon>Hexapoda</taxon>
        <taxon>Insecta</taxon>
        <taxon>Pterygota</taxon>
        <taxon>Neoptera</taxon>
        <taxon>Endopterygota</taxon>
        <taxon>Lepidoptera</taxon>
        <taxon>Glossata</taxon>
        <taxon>Ditrysia</taxon>
        <taxon>Bombycoidea</taxon>
        <taxon>Sphingidae</taxon>
        <taxon>Sphinginae</taxon>
        <taxon>Sphingini</taxon>
        <taxon>Manduca</taxon>
    </lineage>
</organism>
<dbReference type="PANTHER" id="PTHR21600:SF87">
    <property type="entry name" value="RNA PSEUDOURIDYLATE SYNTHASE DOMAIN-CONTAINING PROTEIN 1"/>
    <property type="match status" value="1"/>
</dbReference>
<dbReference type="AlphaFoldDB" id="A0A921ZNL8"/>